<dbReference type="AlphaFoldDB" id="A0A5E7M5I2"/>
<feature type="transmembrane region" description="Helical" evidence="1">
    <location>
        <begin position="75"/>
        <end position="95"/>
    </location>
</feature>
<proteinExistence type="predicted"/>
<keyword evidence="1" id="KW-0472">Membrane</keyword>
<evidence type="ECO:0000313" key="3">
    <source>
        <dbReference type="Proteomes" id="UP000349468"/>
    </source>
</evidence>
<evidence type="ECO:0000313" key="2">
    <source>
        <dbReference type="EMBL" id="VVP15614.1"/>
    </source>
</evidence>
<gene>
    <name evidence="2" type="ORF">PS870_03540</name>
</gene>
<name>A0A5E7M5I2_PSEFL</name>
<keyword evidence="1" id="KW-1133">Transmembrane helix</keyword>
<feature type="transmembrane region" description="Helical" evidence="1">
    <location>
        <begin position="12"/>
        <end position="34"/>
    </location>
</feature>
<sequence length="101" mass="11232">MGSAKTVRAMIIIANALIAPFALFEIYAVIRFGFAEPYSYLLSVPLGIISFLLLQFAIGYGVVKGWMACRMPSNYYLLVLWIIGLLVLFVLPKFFSDGPMS</sequence>
<organism evidence="2 3">
    <name type="scientific">Pseudomonas fluorescens</name>
    <dbReference type="NCBI Taxonomy" id="294"/>
    <lineage>
        <taxon>Bacteria</taxon>
        <taxon>Pseudomonadati</taxon>
        <taxon>Pseudomonadota</taxon>
        <taxon>Gammaproteobacteria</taxon>
        <taxon>Pseudomonadales</taxon>
        <taxon>Pseudomonadaceae</taxon>
        <taxon>Pseudomonas</taxon>
    </lineage>
</organism>
<dbReference type="Proteomes" id="UP000349468">
    <property type="component" value="Unassembled WGS sequence"/>
</dbReference>
<dbReference type="EMBL" id="CABVIK010000011">
    <property type="protein sequence ID" value="VVP15614.1"/>
    <property type="molecule type" value="Genomic_DNA"/>
</dbReference>
<feature type="transmembrane region" description="Helical" evidence="1">
    <location>
        <begin position="40"/>
        <end position="63"/>
    </location>
</feature>
<protein>
    <submittedName>
        <fullName evidence="2">Uncharacterized protein</fullName>
    </submittedName>
</protein>
<evidence type="ECO:0000256" key="1">
    <source>
        <dbReference type="SAM" id="Phobius"/>
    </source>
</evidence>
<reference evidence="2 3" key="1">
    <citation type="submission" date="2019-09" db="EMBL/GenBank/DDBJ databases">
        <authorList>
            <person name="Chandra G."/>
            <person name="Truman W A."/>
        </authorList>
    </citation>
    <scope>NUCLEOTIDE SEQUENCE [LARGE SCALE GENOMIC DNA]</scope>
    <source>
        <strain evidence="2">PS870</strain>
    </source>
</reference>
<keyword evidence="1" id="KW-0812">Transmembrane</keyword>
<accession>A0A5E7M5I2</accession>